<evidence type="ECO:0000313" key="1">
    <source>
        <dbReference type="EMBL" id="GIY19064.1"/>
    </source>
</evidence>
<organism evidence="1 2">
    <name type="scientific">Caerostris extrusa</name>
    <name type="common">Bark spider</name>
    <name type="synonym">Caerostris bankana</name>
    <dbReference type="NCBI Taxonomy" id="172846"/>
    <lineage>
        <taxon>Eukaryota</taxon>
        <taxon>Metazoa</taxon>
        <taxon>Ecdysozoa</taxon>
        <taxon>Arthropoda</taxon>
        <taxon>Chelicerata</taxon>
        <taxon>Arachnida</taxon>
        <taxon>Araneae</taxon>
        <taxon>Araneomorphae</taxon>
        <taxon>Entelegynae</taxon>
        <taxon>Araneoidea</taxon>
        <taxon>Araneidae</taxon>
        <taxon>Caerostris</taxon>
    </lineage>
</organism>
<dbReference type="Proteomes" id="UP001054945">
    <property type="component" value="Unassembled WGS sequence"/>
</dbReference>
<accession>A0AAV4RDG8</accession>
<sequence>MVKNPSEFQKLLVKFQQQQTEAGLEKRERFHKNLIKVSFFFILPFPRRHEKKISKYEELTREIILRSRPELDPDIYSEWETETKISGLEIKCFRISFLKAAKR</sequence>
<proteinExistence type="predicted"/>
<gene>
    <name evidence="1" type="ORF">CEXT_20891</name>
</gene>
<protein>
    <submittedName>
        <fullName evidence="1">Uncharacterized protein</fullName>
    </submittedName>
</protein>
<dbReference type="EMBL" id="BPLR01007711">
    <property type="protein sequence ID" value="GIY19064.1"/>
    <property type="molecule type" value="Genomic_DNA"/>
</dbReference>
<evidence type="ECO:0000313" key="2">
    <source>
        <dbReference type="Proteomes" id="UP001054945"/>
    </source>
</evidence>
<comment type="caution">
    <text evidence="1">The sequence shown here is derived from an EMBL/GenBank/DDBJ whole genome shotgun (WGS) entry which is preliminary data.</text>
</comment>
<keyword evidence="2" id="KW-1185">Reference proteome</keyword>
<dbReference type="AlphaFoldDB" id="A0AAV4RDG8"/>
<reference evidence="1 2" key="1">
    <citation type="submission" date="2021-06" db="EMBL/GenBank/DDBJ databases">
        <title>Caerostris extrusa draft genome.</title>
        <authorList>
            <person name="Kono N."/>
            <person name="Arakawa K."/>
        </authorList>
    </citation>
    <scope>NUCLEOTIDE SEQUENCE [LARGE SCALE GENOMIC DNA]</scope>
</reference>
<name>A0AAV4RDG8_CAEEX</name>